<gene>
    <name evidence="8" type="ORF">EJV47_16725</name>
</gene>
<dbReference type="PRINTS" id="PR00783">
    <property type="entry name" value="MINTRINSICP"/>
</dbReference>
<keyword evidence="5 7" id="KW-0472">Membrane</keyword>
<evidence type="ECO:0000256" key="6">
    <source>
        <dbReference type="RuleBase" id="RU000477"/>
    </source>
</evidence>
<evidence type="ECO:0000256" key="3">
    <source>
        <dbReference type="ARBA" id="ARBA00022692"/>
    </source>
</evidence>
<feature type="transmembrane region" description="Helical" evidence="7">
    <location>
        <begin position="59"/>
        <end position="77"/>
    </location>
</feature>
<feature type="transmembrane region" description="Helical" evidence="7">
    <location>
        <begin position="146"/>
        <end position="168"/>
    </location>
</feature>
<dbReference type="EMBL" id="RXOF01000009">
    <property type="protein sequence ID" value="RTQ48614.1"/>
    <property type="molecule type" value="Genomic_DNA"/>
</dbReference>
<dbReference type="SUPFAM" id="SSF81338">
    <property type="entry name" value="Aquaporin-like"/>
    <property type="match status" value="1"/>
</dbReference>
<accession>A0A431U154</accession>
<sequence>MAVLASLWSALRRHWSYYLTEAAGVAAFLAFISVSSVLIHHPDLPLRGWLGETEWLRRAVLAGVVVLVVAAITYSPWGQRSGAHINPAVTLAFWHLGSLRTADAFWYVLAQCTGGVAAGLGLSWVLRRWYAHPDVNFNLTEPGPAGVAVALLAEVVISGLLMWLLLYALHSERLRSRSGWLVAALLAVYVVVEAPLSGMSLNPARSLGAAVGAGRFEHLWIYWLAPIPAMWLAAVLFQRLHQGAPLECAVLAGCATRSEHGPYATEPPQFPNPEGDQE</sequence>
<dbReference type="AlphaFoldDB" id="A0A431U154"/>
<proteinExistence type="inferred from homology"/>
<dbReference type="PANTHER" id="PTHR45724">
    <property type="entry name" value="AQUAPORIN NIP2-1"/>
    <property type="match status" value="1"/>
</dbReference>
<dbReference type="InterPro" id="IPR000425">
    <property type="entry name" value="MIP"/>
</dbReference>
<protein>
    <submittedName>
        <fullName evidence="8">Aquaporin family protein</fullName>
    </submittedName>
</protein>
<dbReference type="Gene3D" id="1.20.1080.10">
    <property type="entry name" value="Glycerol uptake facilitator protein"/>
    <property type="match status" value="1"/>
</dbReference>
<keyword evidence="3 6" id="KW-0812">Transmembrane</keyword>
<comment type="subcellular location">
    <subcellularLocation>
        <location evidence="1">Membrane</location>
        <topology evidence="1">Multi-pass membrane protein</topology>
    </subcellularLocation>
</comment>
<dbReference type="Proteomes" id="UP000282184">
    <property type="component" value="Unassembled WGS sequence"/>
</dbReference>
<evidence type="ECO:0000313" key="9">
    <source>
        <dbReference type="Proteomes" id="UP000282184"/>
    </source>
</evidence>
<evidence type="ECO:0000256" key="7">
    <source>
        <dbReference type="SAM" id="Phobius"/>
    </source>
</evidence>
<evidence type="ECO:0000256" key="2">
    <source>
        <dbReference type="ARBA" id="ARBA00022448"/>
    </source>
</evidence>
<dbReference type="PANTHER" id="PTHR45724:SF13">
    <property type="entry name" value="AQUAPORIN NIP1-1-RELATED"/>
    <property type="match status" value="1"/>
</dbReference>
<feature type="transmembrane region" description="Helical" evidence="7">
    <location>
        <begin position="219"/>
        <end position="237"/>
    </location>
</feature>
<evidence type="ECO:0000313" key="8">
    <source>
        <dbReference type="EMBL" id="RTQ48614.1"/>
    </source>
</evidence>
<dbReference type="GO" id="GO:0016020">
    <property type="term" value="C:membrane"/>
    <property type="evidence" value="ECO:0007669"/>
    <property type="project" value="UniProtKB-SubCell"/>
</dbReference>
<keyword evidence="9" id="KW-1185">Reference proteome</keyword>
<organism evidence="8 9">
    <name type="scientific">Hymenobacter gummosus</name>
    <dbReference type="NCBI Taxonomy" id="1776032"/>
    <lineage>
        <taxon>Bacteria</taxon>
        <taxon>Pseudomonadati</taxon>
        <taxon>Bacteroidota</taxon>
        <taxon>Cytophagia</taxon>
        <taxon>Cytophagales</taxon>
        <taxon>Hymenobacteraceae</taxon>
        <taxon>Hymenobacter</taxon>
    </lineage>
</organism>
<dbReference type="OrthoDB" id="9807293at2"/>
<feature type="transmembrane region" description="Helical" evidence="7">
    <location>
        <begin position="17"/>
        <end position="39"/>
    </location>
</feature>
<keyword evidence="2 6" id="KW-0813">Transport</keyword>
<dbReference type="RefSeq" id="WP_126694319.1">
    <property type="nucleotide sequence ID" value="NZ_RXOF01000009.1"/>
</dbReference>
<dbReference type="InterPro" id="IPR022357">
    <property type="entry name" value="MIP_CS"/>
</dbReference>
<comment type="caution">
    <text evidence="8">The sequence shown here is derived from an EMBL/GenBank/DDBJ whole genome shotgun (WGS) entry which is preliminary data.</text>
</comment>
<dbReference type="PROSITE" id="PS00221">
    <property type="entry name" value="MIP"/>
    <property type="match status" value="1"/>
</dbReference>
<evidence type="ECO:0000256" key="1">
    <source>
        <dbReference type="ARBA" id="ARBA00004141"/>
    </source>
</evidence>
<feature type="transmembrane region" description="Helical" evidence="7">
    <location>
        <begin position="180"/>
        <end position="199"/>
    </location>
</feature>
<comment type="similarity">
    <text evidence="6">Belongs to the MIP/aquaporin (TC 1.A.8) family.</text>
</comment>
<reference evidence="8 9" key="1">
    <citation type="submission" date="2018-12" db="EMBL/GenBank/DDBJ databases">
        <title>Hymenobacter gummosus sp. nov., isolated from a spring.</title>
        <authorList>
            <person name="Nie L."/>
        </authorList>
    </citation>
    <scope>NUCLEOTIDE SEQUENCE [LARGE SCALE GENOMIC DNA]</scope>
    <source>
        <strain evidence="8 9">KCTC 52166</strain>
    </source>
</reference>
<name>A0A431U154_9BACT</name>
<feature type="transmembrane region" description="Helical" evidence="7">
    <location>
        <begin position="104"/>
        <end position="126"/>
    </location>
</feature>
<keyword evidence="4 7" id="KW-1133">Transmembrane helix</keyword>
<evidence type="ECO:0000256" key="5">
    <source>
        <dbReference type="ARBA" id="ARBA00023136"/>
    </source>
</evidence>
<dbReference type="Pfam" id="PF00230">
    <property type="entry name" value="MIP"/>
    <property type="match status" value="1"/>
</dbReference>
<dbReference type="InterPro" id="IPR034294">
    <property type="entry name" value="Aquaporin_transptr"/>
</dbReference>
<dbReference type="GO" id="GO:0015267">
    <property type="term" value="F:channel activity"/>
    <property type="evidence" value="ECO:0007669"/>
    <property type="project" value="InterPro"/>
</dbReference>
<dbReference type="InterPro" id="IPR023271">
    <property type="entry name" value="Aquaporin-like"/>
</dbReference>
<evidence type="ECO:0000256" key="4">
    <source>
        <dbReference type="ARBA" id="ARBA00022989"/>
    </source>
</evidence>